<keyword evidence="2" id="KW-1185">Reference proteome</keyword>
<dbReference type="EMBL" id="JAELYA010000001">
    <property type="protein sequence ID" value="MBO3273630.1"/>
    <property type="molecule type" value="Genomic_DNA"/>
</dbReference>
<dbReference type="Proteomes" id="UP000669060">
    <property type="component" value="Unassembled WGS sequence"/>
</dbReference>
<sequence>MTEPTAFISEDPMVASHSPPELAVSAVNPASLLRMGEDKPSRLAHWLATLGDPDFARWLAGFAPTHFYVGSEFCEHLLPSTNMLKKAVDHARDLNLRIALLTPIASPQVMRALADLLPCLPEGCEVVANDWGVAHFVKEHFPALRLAAGRILCRMLKDPRLGQSNLPAQCDFDPAPLRPMFARLGFCRMEIDVPLSVNSDTFSTLPMHTSVHVPFSCVAKGRMCRIGSLALQGPERFAVGRKCRKECLKISARLERPTASDTFSAYQLGNTIVSRHSREALGFVMSAVEQGRINRLVVPGEAI</sequence>
<name>A0ABS3TLQ3_9PSED</name>
<proteinExistence type="predicted"/>
<organism evidence="1 2">
    <name type="scientific">Pseudomonas schmalbachii</name>
    <dbReference type="NCBI Taxonomy" id="2816993"/>
    <lineage>
        <taxon>Bacteria</taxon>
        <taxon>Pseudomonadati</taxon>
        <taxon>Pseudomonadota</taxon>
        <taxon>Gammaproteobacteria</taxon>
        <taxon>Pseudomonadales</taxon>
        <taxon>Pseudomonadaceae</taxon>
        <taxon>Pseudomonas</taxon>
    </lineage>
</organism>
<evidence type="ECO:0000313" key="2">
    <source>
        <dbReference type="Proteomes" id="UP000669060"/>
    </source>
</evidence>
<comment type="caution">
    <text evidence="1">The sequence shown here is derived from an EMBL/GenBank/DDBJ whole genome shotgun (WGS) entry which is preliminary data.</text>
</comment>
<protein>
    <submittedName>
        <fullName evidence="1">Uncharacterized protein</fullName>
    </submittedName>
</protein>
<accession>A0ABS3TLQ3</accession>
<dbReference type="RefSeq" id="WP_208311465.1">
    <property type="nucleotide sequence ID" value="NZ_JAELYA010000001.1"/>
</dbReference>
<reference evidence="1 2" key="1">
    <citation type="submission" date="2020-12" db="EMBL/GenBank/DDBJ databases">
        <title>Pseudomonas schmalbachii sp. nov. isolated from millipede gut.</title>
        <authorList>
            <person name="Shelomi M."/>
        </authorList>
    </citation>
    <scope>NUCLEOTIDE SEQUENCE [LARGE SCALE GENOMIC DNA]</scope>
    <source>
        <strain evidence="1 2">Milli4</strain>
    </source>
</reference>
<evidence type="ECO:0000313" key="1">
    <source>
        <dbReference type="EMBL" id="MBO3273630.1"/>
    </source>
</evidence>
<gene>
    <name evidence="1" type="ORF">JFY56_00135</name>
</gene>